<evidence type="ECO:0000256" key="3">
    <source>
        <dbReference type="ARBA" id="ARBA00022525"/>
    </source>
</evidence>
<comment type="similarity">
    <text evidence="2">Belongs to the CNF-like-inhibitor family.</text>
</comment>
<reference evidence="7" key="1">
    <citation type="submission" date="2022-12" db="EMBL/GenBank/DDBJ databases">
        <authorList>
            <person name="Alioto T."/>
            <person name="Alioto T."/>
            <person name="Gomez Garrido J."/>
        </authorList>
    </citation>
    <scope>NUCLEOTIDE SEQUENCE</scope>
</reference>
<evidence type="ECO:0000313" key="8">
    <source>
        <dbReference type="Proteomes" id="UP001178461"/>
    </source>
</evidence>
<keyword evidence="4" id="KW-0593">Phospholipase A2 inhibitor</keyword>
<evidence type="ECO:0000313" key="7">
    <source>
        <dbReference type="EMBL" id="CAI5781100.1"/>
    </source>
</evidence>
<dbReference type="Pfam" id="PF02988">
    <property type="entry name" value="PLA2_inh"/>
    <property type="match status" value="1"/>
</dbReference>
<feature type="domain" description="Phospholipase A2 inhibitor N-terminal" evidence="6">
    <location>
        <begin position="16"/>
        <end position="87"/>
    </location>
</feature>
<evidence type="ECO:0000256" key="2">
    <source>
        <dbReference type="ARBA" id="ARBA00006570"/>
    </source>
</evidence>
<protein>
    <submittedName>
        <fullName evidence="7">A2 inhibitor and Ly6 PLAUR domain-containing protein-like</fullName>
    </submittedName>
</protein>
<dbReference type="InterPro" id="IPR045860">
    <property type="entry name" value="Snake_toxin-like_sf"/>
</dbReference>
<gene>
    <name evidence="7" type="ORF">PODLI_1B005049</name>
</gene>
<keyword evidence="3" id="KW-0964">Secreted</keyword>
<evidence type="ECO:0000256" key="4">
    <source>
        <dbReference type="ARBA" id="ARBA00023005"/>
    </source>
</evidence>
<dbReference type="EMBL" id="OX395133">
    <property type="protein sequence ID" value="CAI5781100.1"/>
    <property type="molecule type" value="Genomic_DNA"/>
</dbReference>
<keyword evidence="8" id="KW-1185">Reference proteome</keyword>
<evidence type="ECO:0000256" key="5">
    <source>
        <dbReference type="ARBA" id="ARBA00023157"/>
    </source>
</evidence>
<proteinExistence type="inferred from homology"/>
<organism evidence="7 8">
    <name type="scientific">Podarcis lilfordi</name>
    <name type="common">Lilford's wall lizard</name>
    <dbReference type="NCBI Taxonomy" id="74358"/>
    <lineage>
        <taxon>Eukaryota</taxon>
        <taxon>Metazoa</taxon>
        <taxon>Chordata</taxon>
        <taxon>Craniata</taxon>
        <taxon>Vertebrata</taxon>
        <taxon>Euteleostomi</taxon>
        <taxon>Lepidosauria</taxon>
        <taxon>Squamata</taxon>
        <taxon>Bifurcata</taxon>
        <taxon>Unidentata</taxon>
        <taxon>Episquamata</taxon>
        <taxon>Laterata</taxon>
        <taxon>Lacertibaenia</taxon>
        <taxon>Lacertidae</taxon>
        <taxon>Podarcis</taxon>
    </lineage>
</organism>
<keyword evidence="5" id="KW-1015">Disulfide bond</keyword>
<dbReference type="InterPro" id="IPR004126">
    <property type="entry name" value="PLipase_A2_inh_N"/>
</dbReference>
<name>A0AA35KMT7_9SAUR</name>
<comment type="subcellular location">
    <subcellularLocation>
        <location evidence="1">Secreted</location>
    </subcellularLocation>
</comment>
<dbReference type="GO" id="GO:0019834">
    <property type="term" value="F:phospholipase A2 inhibitor activity"/>
    <property type="evidence" value="ECO:0007669"/>
    <property type="project" value="UniProtKB-KW"/>
</dbReference>
<dbReference type="Gene3D" id="2.10.60.10">
    <property type="entry name" value="CD59"/>
    <property type="match status" value="1"/>
</dbReference>
<dbReference type="Proteomes" id="UP001178461">
    <property type="component" value="Chromosome 8"/>
</dbReference>
<dbReference type="AlphaFoldDB" id="A0AA35KMT7"/>
<sequence>MMSFSRLPAALKCIQGYNATQAPTDCKNASDPCVTIKNENTLTGVTFTTTFYTCGGNDSCANAFTVTIGDNAYLRYTSACCTTDGCNANLKWGAALKCIQGYDATQAPTDCKNGSDACVTIKDEYTLTDSKSFVMKGCGTSNVGELYSLIGFINGTYYQMRTAVWKSAKSSSTKHILGKSSFLLLLPSISSILFMKFLS</sequence>
<evidence type="ECO:0000256" key="1">
    <source>
        <dbReference type="ARBA" id="ARBA00004613"/>
    </source>
</evidence>
<accession>A0AA35KMT7</accession>
<evidence type="ECO:0000259" key="6">
    <source>
        <dbReference type="Pfam" id="PF02988"/>
    </source>
</evidence>
<dbReference type="GO" id="GO:0005576">
    <property type="term" value="C:extracellular region"/>
    <property type="evidence" value="ECO:0007669"/>
    <property type="project" value="UniProtKB-SubCell"/>
</dbReference>
<dbReference type="SUPFAM" id="SSF57302">
    <property type="entry name" value="Snake toxin-like"/>
    <property type="match status" value="2"/>
</dbReference>